<evidence type="ECO:0000256" key="1">
    <source>
        <dbReference type="ARBA" id="ARBA00004651"/>
    </source>
</evidence>
<evidence type="ECO:0000256" key="4">
    <source>
        <dbReference type="ARBA" id="ARBA00022679"/>
    </source>
</evidence>
<dbReference type="InterPro" id="IPR050297">
    <property type="entry name" value="LipidA_mod_glycosyltrf_83"/>
</dbReference>
<evidence type="ECO:0000256" key="5">
    <source>
        <dbReference type="ARBA" id="ARBA00022692"/>
    </source>
</evidence>
<gene>
    <name evidence="10" type="ORF">C7402_109117</name>
</gene>
<feature type="transmembrane region" description="Helical" evidence="8">
    <location>
        <begin position="206"/>
        <end position="223"/>
    </location>
</feature>
<keyword evidence="4" id="KW-0808">Transferase</keyword>
<dbReference type="PANTHER" id="PTHR33908">
    <property type="entry name" value="MANNOSYLTRANSFERASE YKCB-RELATED"/>
    <property type="match status" value="1"/>
</dbReference>
<accession>A0ABX5KK76</accession>
<feature type="transmembrane region" description="Helical" evidence="8">
    <location>
        <begin position="164"/>
        <end position="194"/>
    </location>
</feature>
<feature type="transmembrane region" description="Helical" evidence="8">
    <location>
        <begin position="133"/>
        <end position="152"/>
    </location>
</feature>
<evidence type="ECO:0000256" key="2">
    <source>
        <dbReference type="ARBA" id="ARBA00022475"/>
    </source>
</evidence>
<keyword evidence="3" id="KW-0328">Glycosyltransferase</keyword>
<protein>
    <recommendedName>
        <fullName evidence="9">Glycosyltransferase RgtA/B/C/D-like domain-containing protein</fullName>
    </recommendedName>
</protein>
<keyword evidence="7 8" id="KW-0472">Membrane</keyword>
<feature type="transmembrane region" description="Helical" evidence="8">
    <location>
        <begin position="290"/>
        <end position="308"/>
    </location>
</feature>
<feature type="transmembrane region" description="Helical" evidence="8">
    <location>
        <begin position="345"/>
        <end position="362"/>
    </location>
</feature>
<evidence type="ECO:0000313" key="10">
    <source>
        <dbReference type="EMBL" id="PVX82264.1"/>
    </source>
</evidence>
<dbReference type="PANTHER" id="PTHR33908:SF11">
    <property type="entry name" value="MEMBRANE PROTEIN"/>
    <property type="match status" value="1"/>
</dbReference>
<keyword evidence="11" id="KW-1185">Reference proteome</keyword>
<dbReference type="Pfam" id="PF13231">
    <property type="entry name" value="PMT_2"/>
    <property type="match status" value="1"/>
</dbReference>
<keyword evidence="2" id="KW-1003">Cell membrane</keyword>
<evidence type="ECO:0000256" key="8">
    <source>
        <dbReference type="SAM" id="Phobius"/>
    </source>
</evidence>
<evidence type="ECO:0000256" key="3">
    <source>
        <dbReference type="ARBA" id="ARBA00022676"/>
    </source>
</evidence>
<dbReference type="RefSeq" id="WP_116611771.1">
    <property type="nucleotide sequence ID" value="NZ_QEOB01000009.1"/>
</dbReference>
<organism evidence="10 11">
    <name type="scientific">Paraburkholderia unamae</name>
    <dbReference type="NCBI Taxonomy" id="219649"/>
    <lineage>
        <taxon>Bacteria</taxon>
        <taxon>Pseudomonadati</taxon>
        <taxon>Pseudomonadota</taxon>
        <taxon>Betaproteobacteria</taxon>
        <taxon>Burkholderiales</taxon>
        <taxon>Burkholderiaceae</taxon>
        <taxon>Paraburkholderia</taxon>
    </lineage>
</organism>
<evidence type="ECO:0000259" key="9">
    <source>
        <dbReference type="Pfam" id="PF13231"/>
    </source>
</evidence>
<feature type="transmembrane region" description="Helical" evidence="8">
    <location>
        <begin position="374"/>
        <end position="392"/>
    </location>
</feature>
<feature type="transmembrane region" description="Helical" evidence="8">
    <location>
        <begin position="82"/>
        <end position="104"/>
    </location>
</feature>
<proteinExistence type="predicted"/>
<sequence>MAVIVVLAFAWRAVFIYRPIDWITNFWLFEDFGYSLKIARNIALGAGETFDGVVFTSGYQPLYVWLMVPVFRLFPNNLITPVYIAETLLAICNCATAIFAYLIVSRVTKRPWRGVVVAALWAFNLAVARNGSLGLETGLSTMMVAATMTYVVSIDSRRLAARNAFVLGALLGLSFLARVDAAFLVAATTLYFAFFSMAKRAVTAKFLARALATFVVVVAPYCIHNVIHYGAMLPTSGQVMTGKGSLLSPSVLLHSLAEFRHHAESSLYIIGRMLVGVTSVNGYVVFSDDWSMPIAVLTSVALVACVLFSYRRYTQSRREIFYLALVGAMFTGAYVFYQMMPYERYFLPAVFAWTLFVALAGTEFVDLARRHLRFPNLVTALAVAVPLVSFSIGSRAKLLSEEGHIYGWYHGVQALNRIAGPGDVIGALQTGNTGYFYQQGRAINLDGVVNMSAYRAHQAGVIDRYLADNHVKFIADEGSFPLYISNDIESDHDRANFLASLSQVYANPSDLYRIYRIDAQPYAAIVQPSAAAGWHESVQSFSIFRRALVSNVPGAKTGFATDRPVDLRFVRASSAGMVNVYEDGILLAKVDLYAAVPDPTYKFRVQGDGRMHHYSVEVANEANADSTGHWVTFDAILERNVQ</sequence>
<comment type="caution">
    <text evidence="10">The sequence shown here is derived from an EMBL/GenBank/DDBJ whole genome shotgun (WGS) entry which is preliminary data.</text>
</comment>
<evidence type="ECO:0000256" key="6">
    <source>
        <dbReference type="ARBA" id="ARBA00022989"/>
    </source>
</evidence>
<feature type="transmembrane region" description="Helical" evidence="8">
    <location>
        <begin position="111"/>
        <end position="127"/>
    </location>
</feature>
<feature type="domain" description="Glycosyltransferase RgtA/B/C/D-like" evidence="9">
    <location>
        <begin position="61"/>
        <end position="223"/>
    </location>
</feature>
<keyword evidence="5 8" id="KW-0812">Transmembrane</keyword>
<comment type="subcellular location">
    <subcellularLocation>
        <location evidence="1">Cell membrane</location>
        <topology evidence="1">Multi-pass membrane protein</topology>
    </subcellularLocation>
</comment>
<reference evidence="10 11" key="1">
    <citation type="submission" date="2018-05" db="EMBL/GenBank/DDBJ databases">
        <title>Genomic Encyclopedia of Type Strains, Phase IV (KMG-V): Genome sequencing to study the core and pangenomes of soil and plant-associated prokaryotes.</title>
        <authorList>
            <person name="Whitman W."/>
        </authorList>
    </citation>
    <scope>NUCLEOTIDE SEQUENCE [LARGE SCALE GENOMIC DNA]</scope>
    <source>
        <strain evidence="10 11">SCZa-39</strain>
    </source>
</reference>
<name>A0ABX5KK76_9BURK</name>
<dbReference type="EMBL" id="QEOB01000009">
    <property type="protein sequence ID" value="PVX82264.1"/>
    <property type="molecule type" value="Genomic_DNA"/>
</dbReference>
<dbReference type="Proteomes" id="UP000245712">
    <property type="component" value="Unassembled WGS sequence"/>
</dbReference>
<feature type="transmembrane region" description="Helical" evidence="8">
    <location>
        <begin position="320"/>
        <end position="339"/>
    </location>
</feature>
<dbReference type="InterPro" id="IPR038731">
    <property type="entry name" value="RgtA/B/C-like"/>
</dbReference>
<evidence type="ECO:0000256" key="7">
    <source>
        <dbReference type="ARBA" id="ARBA00023136"/>
    </source>
</evidence>
<keyword evidence="6 8" id="KW-1133">Transmembrane helix</keyword>
<evidence type="ECO:0000313" key="11">
    <source>
        <dbReference type="Proteomes" id="UP000245712"/>
    </source>
</evidence>